<dbReference type="GO" id="GO:0140359">
    <property type="term" value="F:ABC-type transporter activity"/>
    <property type="evidence" value="ECO:0007669"/>
    <property type="project" value="InterPro"/>
</dbReference>
<dbReference type="Pfam" id="PF00005">
    <property type="entry name" value="ABC_tran"/>
    <property type="match status" value="1"/>
</dbReference>
<dbReference type="RefSeq" id="WP_188881055.1">
    <property type="nucleotide sequence ID" value="NZ_BMOY01000006.1"/>
</dbReference>
<evidence type="ECO:0000256" key="5">
    <source>
        <dbReference type="ARBA" id="ARBA00022840"/>
    </source>
</evidence>
<sequence>MNEAHGAGAQGTSRDRSARRAGGGIGWRLLGYARMFKWQILTALAMLSVAVAADLTGPLIAKAMIDRHIVGIQTVWYEVGGPGPDRVFFRGRWYERSAYLPPAARHGRVVHLAEAGRGFYLIAGRWPAGPAGAVTVHPLGQSAVVVEAGGRKVRLPAVRLSARELFRFYQPEIPRLWRLAGVYLALIAVSAGLTYGQQLGLQVAANRILQTMRMQVYRQIHRLPVRYFDETPAGKMVSRITNDTEAIRDFYVTVLANVIASGINMAGIYVALFLLDVRLALVCCLLLPMLLVWVWLYRRYAGRVNQRIRALLAEINGMIHETIQCMPVIHAFNRERRTLAEFEELNQAYFQGQTRLLVINSLTGYNLSWTLRNLFFVALIAYFGWRYLRLPGGISYGTLYAFVDYLGRLFQPVVQVVNQLSNLEQARASAERVFALLDMPGEDVADGSMPRIRGDVEFEDVWFSYDGKDDVLRGISFSVRQGQTVAIVGHTGSGKSSIMNLLFRFYEPRSGRIRVDGMDIRDIPAQHLRRHMAIVLQDPFLFTGTIASNVSLDDPAISRERVDWALREVGADRLLAGLPNGWDEPVVERGSTLSAGQRQLISFARALAFDPAILVLDEATASIDTETEAAIQRALEVLKRGRTTFIIAHRLATIRHADMILVLERGRIVERGTHDELMARRGRYYQMYRLQLGDASSA</sequence>
<feature type="transmembrane region" description="Helical" evidence="9">
    <location>
        <begin position="279"/>
        <end position="297"/>
    </location>
</feature>
<dbReference type="PROSITE" id="PS00211">
    <property type="entry name" value="ABC_TRANSPORTER_1"/>
    <property type="match status" value="1"/>
</dbReference>
<feature type="domain" description="ABC transmembrane type-1" evidence="11">
    <location>
        <begin position="168"/>
        <end position="425"/>
    </location>
</feature>
<keyword evidence="2" id="KW-0813">Transport</keyword>
<comment type="caution">
    <text evidence="12">The sequence shown here is derived from an EMBL/GenBank/DDBJ whole genome shotgun (WGS) entry which is preliminary data.</text>
</comment>
<dbReference type="PROSITE" id="PS50929">
    <property type="entry name" value="ABC_TM1F"/>
    <property type="match status" value="1"/>
</dbReference>
<dbReference type="Proteomes" id="UP000637695">
    <property type="component" value="Unassembled WGS sequence"/>
</dbReference>
<dbReference type="InterPro" id="IPR011527">
    <property type="entry name" value="ABC1_TM_dom"/>
</dbReference>
<dbReference type="SUPFAM" id="SSF52540">
    <property type="entry name" value="P-loop containing nucleoside triphosphate hydrolases"/>
    <property type="match status" value="1"/>
</dbReference>
<dbReference type="SUPFAM" id="SSF90123">
    <property type="entry name" value="ABC transporter transmembrane region"/>
    <property type="match status" value="1"/>
</dbReference>
<evidence type="ECO:0000256" key="7">
    <source>
        <dbReference type="ARBA" id="ARBA00023136"/>
    </source>
</evidence>
<keyword evidence="7 9" id="KW-0472">Membrane</keyword>
<dbReference type="PANTHER" id="PTHR24221">
    <property type="entry name" value="ATP-BINDING CASSETTE SUB-FAMILY B"/>
    <property type="match status" value="1"/>
</dbReference>
<dbReference type="InterPro" id="IPR027417">
    <property type="entry name" value="P-loop_NTPase"/>
</dbReference>
<dbReference type="Pfam" id="PF00664">
    <property type="entry name" value="ABC_membrane"/>
    <property type="match status" value="1"/>
</dbReference>
<keyword evidence="4" id="KW-0547">Nucleotide-binding</keyword>
<name>A0A917NGH9_9BACL</name>
<evidence type="ECO:0000256" key="6">
    <source>
        <dbReference type="ARBA" id="ARBA00022989"/>
    </source>
</evidence>
<dbReference type="GO" id="GO:0005886">
    <property type="term" value="C:plasma membrane"/>
    <property type="evidence" value="ECO:0007669"/>
    <property type="project" value="UniProtKB-SubCell"/>
</dbReference>
<keyword evidence="3 9" id="KW-0812">Transmembrane</keyword>
<dbReference type="GO" id="GO:0016887">
    <property type="term" value="F:ATP hydrolysis activity"/>
    <property type="evidence" value="ECO:0007669"/>
    <property type="project" value="InterPro"/>
</dbReference>
<reference evidence="12" key="2">
    <citation type="submission" date="2020-09" db="EMBL/GenBank/DDBJ databases">
        <authorList>
            <person name="Sun Q."/>
            <person name="Ohkuma M."/>
        </authorList>
    </citation>
    <scope>NUCLEOTIDE SEQUENCE</scope>
    <source>
        <strain evidence="12">JCM 18487</strain>
    </source>
</reference>
<dbReference type="SMART" id="SM00382">
    <property type="entry name" value="AAA"/>
    <property type="match status" value="1"/>
</dbReference>
<feature type="transmembrane region" description="Helical" evidence="9">
    <location>
        <begin position="38"/>
        <end position="61"/>
    </location>
</feature>
<dbReference type="EMBL" id="BMOY01000006">
    <property type="protein sequence ID" value="GGI99385.1"/>
    <property type="molecule type" value="Genomic_DNA"/>
</dbReference>
<accession>A0A917NGH9</accession>
<evidence type="ECO:0000313" key="13">
    <source>
        <dbReference type="Proteomes" id="UP000637695"/>
    </source>
</evidence>
<dbReference type="InterPro" id="IPR017871">
    <property type="entry name" value="ABC_transporter-like_CS"/>
</dbReference>
<dbReference type="CDD" id="cd03254">
    <property type="entry name" value="ABCC_Glucan_exporter_like"/>
    <property type="match status" value="1"/>
</dbReference>
<evidence type="ECO:0000256" key="8">
    <source>
        <dbReference type="SAM" id="MobiDB-lite"/>
    </source>
</evidence>
<evidence type="ECO:0000256" key="9">
    <source>
        <dbReference type="SAM" id="Phobius"/>
    </source>
</evidence>
<evidence type="ECO:0000256" key="2">
    <source>
        <dbReference type="ARBA" id="ARBA00022448"/>
    </source>
</evidence>
<dbReference type="FunFam" id="3.40.50.300:FF:000287">
    <property type="entry name" value="Multidrug ABC transporter ATP-binding protein"/>
    <property type="match status" value="1"/>
</dbReference>
<evidence type="ECO:0000313" key="12">
    <source>
        <dbReference type="EMBL" id="GGI99385.1"/>
    </source>
</evidence>
<dbReference type="Gene3D" id="1.20.1560.10">
    <property type="entry name" value="ABC transporter type 1, transmembrane domain"/>
    <property type="match status" value="1"/>
</dbReference>
<dbReference type="InterPro" id="IPR036640">
    <property type="entry name" value="ABC1_TM_sf"/>
</dbReference>
<evidence type="ECO:0000256" key="1">
    <source>
        <dbReference type="ARBA" id="ARBA00004651"/>
    </source>
</evidence>
<dbReference type="CDD" id="cd18544">
    <property type="entry name" value="ABC_6TM_TmrA_like"/>
    <property type="match status" value="1"/>
</dbReference>
<evidence type="ECO:0000256" key="4">
    <source>
        <dbReference type="ARBA" id="ARBA00022741"/>
    </source>
</evidence>
<dbReference type="InterPro" id="IPR039421">
    <property type="entry name" value="Type_1_exporter"/>
</dbReference>
<reference evidence="12" key="1">
    <citation type="journal article" date="2014" name="Int. J. Syst. Evol. Microbiol.">
        <title>Complete genome sequence of Corynebacterium casei LMG S-19264T (=DSM 44701T), isolated from a smear-ripened cheese.</title>
        <authorList>
            <consortium name="US DOE Joint Genome Institute (JGI-PGF)"/>
            <person name="Walter F."/>
            <person name="Albersmeier A."/>
            <person name="Kalinowski J."/>
            <person name="Ruckert C."/>
        </authorList>
    </citation>
    <scope>NUCLEOTIDE SEQUENCE</scope>
    <source>
        <strain evidence="12">JCM 18487</strain>
    </source>
</reference>
<feature type="transmembrane region" description="Helical" evidence="9">
    <location>
        <begin position="250"/>
        <end position="272"/>
    </location>
</feature>
<proteinExistence type="predicted"/>
<feature type="transmembrane region" description="Helical" evidence="9">
    <location>
        <begin position="369"/>
        <end position="388"/>
    </location>
</feature>
<protein>
    <submittedName>
        <fullName evidence="12">Multidrug ABC transporter permease</fullName>
    </submittedName>
</protein>
<gene>
    <name evidence="12" type="ORF">GCM10010885_05910</name>
</gene>
<feature type="region of interest" description="Disordered" evidence="8">
    <location>
        <begin position="1"/>
        <end position="20"/>
    </location>
</feature>
<dbReference type="PROSITE" id="PS50893">
    <property type="entry name" value="ABC_TRANSPORTER_2"/>
    <property type="match status" value="1"/>
</dbReference>
<dbReference type="GO" id="GO:0034040">
    <property type="term" value="F:ATPase-coupled lipid transmembrane transporter activity"/>
    <property type="evidence" value="ECO:0007669"/>
    <property type="project" value="TreeGrafter"/>
</dbReference>
<dbReference type="PANTHER" id="PTHR24221:SF430">
    <property type="entry name" value="MULTIDRUG RESISTANCE ABC TRANSPORTER ATP-BINDING_PERMEASE PROTEIN YHEH-RELATED"/>
    <property type="match status" value="1"/>
</dbReference>
<feature type="domain" description="ABC transporter" evidence="10">
    <location>
        <begin position="456"/>
        <end position="690"/>
    </location>
</feature>
<keyword evidence="6 9" id="KW-1133">Transmembrane helix</keyword>
<comment type="subcellular location">
    <subcellularLocation>
        <location evidence="1">Cell membrane</location>
        <topology evidence="1">Multi-pass membrane protein</topology>
    </subcellularLocation>
</comment>
<evidence type="ECO:0000259" key="10">
    <source>
        <dbReference type="PROSITE" id="PS50893"/>
    </source>
</evidence>
<keyword evidence="13" id="KW-1185">Reference proteome</keyword>
<evidence type="ECO:0000259" key="11">
    <source>
        <dbReference type="PROSITE" id="PS50929"/>
    </source>
</evidence>
<organism evidence="12 13">
    <name type="scientific">Alicyclobacillus cellulosilyticus</name>
    <dbReference type="NCBI Taxonomy" id="1003997"/>
    <lineage>
        <taxon>Bacteria</taxon>
        <taxon>Bacillati</taxon>
        <taxon>Bacillota</taxon>
        <taxon>Bacilli</taxon>
        <taxon>Bacillales</taxon>
        <taxon>Alicyclobacillaceae</taxon>
        <taxon>Alicyclobacillus</taxon>
    </lineage>
</organism>
<evidence type="ECO:0000256" key="3">
    <source>
        <dbReference type="ARBA" id="ARBA00022692"/>
    </source>
</evidence>
<dbReference type="GO" id="GO:0005524">
    <property type="term" value="F:ATP binding"/>
    <property type="evidence" value="ECO:0007669"/>
    <property type="project" value="UniProtKB-KW"/>
</dbReference>
<keyword evidence="5" id="KW-0067">ATP-binding</keyword>
<dbReference type="InterPro" id="IPR003439">
    <property type="entry name" value="ABC_transporter-like_ATP-bd"/>
</dbReference>
<dbReference type="InterPro" id="IPR003593">
    <property type="entry name" value="AAA+_ATPase"/>
</dbReference>
<dbReference type="Gene3D" id="3.40.50.300">
    <property type="entry name" value="P-loop containing nucleotide triphosphate hydrolases"/>
    <property type="match status" value="1"/>
</dbReference>
<dbReference type="AlphaFoldDB" id="A0A917NGH9"/>